<dbReference type="EMBL" id="FNPG01000004">
    <property type="protein sequence ID" value="SDX85860.1"/>
    <property type="molecule type" value="Genomic_DNA"/>
</dbReference>
<dbReference type="AlphaFoldDB" id="A0A1H3F4P1"/>
<dbReference type="InterPro" id="IPR029058">
    <property type="entry name" value="AB_hydrolase_fold"/>
</dbReference>
<sequence length="353" mass="40678">MKVKIKKTSITMLVLLAIFFIVFFIALNCVYSKSKDTSAKKTTNNQSNNISKSTDKIVKIKDAPRSVCSVPSSYKKEAKKQGELLTFSYKAKMTDKSKRIVDKKATIYLPHGYNDKNKYDIIYLCHGYGANENTFLGSPDNPREFKNILDNMIENGEIKPVIVVTPTYIDNYSNYYDKLDGMTDEIVNDLIPAVEGKYSTYAKNTSHDEIIKSRNHRAIGGFSMGGCTTWRAFRRHLDCFKYYMPMSMPMYYYEPGYNKLQNDKTAPTLAEAAANSGYKPEDYAIYAASGDKDFMNEATKQVVEKLKEYPDQFKYTTTNFSDGNLMFTTFSGYHRYYFSNPYMYNGLRRFFRE</sequence>
<protein>
    <submittedName>
        <fullName evidence="1">Enterochelin esterase</fullName>
    </submittedName>
</protein>
<evidence type="ECO:0000313" key="2">
    <source>
        <dbReference type="Proteomes" id="UP000183918"/>
    </source>
</evidence>
<dbReference type="Proteomes" id="UP000183918">
    <property type="component" value="Unassembled WGS sequence"/>
</dbReference>
<organism evidence="1 2">
    <name type="scientific">Lachnobacterium bovis DSM 14045</name>
    <dbReference type="NCBI Taxonomy" id="1122142"/>
    <lineage>
        <taxon>Bacteria</taxon>
        <taxon>Bacillati</taxon>
        <taxon>Bacillota</taxon>
        <taxon>Clostridia</taxon>
        <taxon>Lachnospirales</taxon>
        <taxon>Lachnospiraceae</taxon>
        <taxon>Lachnobacterium</taxon>
    </lineage>
</organism>
<dbReference type="RefSeq" id="WP_074715062.1">
    <property type="nucleotide sequence ID" value="NZ_FNPG01000004.1"/>
</dbReference>
<name>A0A1H3F4P1_9FIRM</name>
<dbReference type="Gene3D" id="3.40.50.1820">
    <property type="entry name" value="alpha/beta hydrolase"/>
    <property type="match status" value="1"/>
</dbReference>
<gene>
    <name evidence="1" type="ORF">SAMN02910414_00137</name>
</gene>
<dbReference type="PANTHER" id="PTHR48098">
    <property type="entry name" value="ENTEROCHELIN ESTERASE-RELATED"/>
    <property type="match status" value="1"/>
</dbReference>
<accession>A0A1H3F4P1</accession>
<keyword evidence="2" id="KW-1185">Reference proteome</keyword>
<dbReference type="STRING" id="1122142.SAMN02910414_00137"/>
<reference evidence="1 2" key="1">
    <citation type="submission" date="2016-10" db="EMBL/GenBank/DDBJ databases">
        <authorList>
            <person name="de Groot N.N."/>
        </authorList>
    </citation>
    <scope>NUCLEOTIDE SEQUENCE [LARGE SCALE GENOMIC DNA]</scope>
    <source>
        <strain evidence="1 2">DSM 14045</strain>
    </source>
</reference>
<dbReference type="InterPro" id="IPR000801">
    <property type="entry name" value="Esterase-like"/>
</dbReference>
<evidence type="ECO:0000313" key="1">
    <source>
        <dbReference type="EMBL" id="SDX85860.1"/>
    </source>
</evidence>
<dbReference type="InterPro" id="IPR050583">
    <property type="entry name" value="Mycobacterial_A85_antigen"/>
</dbReference>
<dbReference type="OrthoDB" id="9777383at2"/>
<proteinExistence type="predicted"/>
<dbReference type="SUPFAM" id="SSF53474">
    <property type="entry name" value="alpha/beta-Hydrolases"/>
    <property type="match status" value="1"/>
</dbReference>
<dbReference type="Pfam" id="PF00756">
    <property type="entry name" value="Esterase"/>
    <property type="match status" value="1"/>
</dbReference>